<keyword evidence="2" id="KW-1185">Reference proteome</keyword>
<dbReference type="Proteomes" id="UP000254554">
    <property type="component" value="Unassembled WGS sequence"/>
</dbReference>
<dbReference type="AlphaFoldDB" id="A0A377GEJ3"/>
<dbReference type="EMBL" id="UGGT01000001">
    <property type="protein sequence ID" value="STO22921.1"/>
    <property type="molecule type" value="Genomic_DNA"/>
</dbReference>
<accession>A0A377GEJ3</accession>
<evidence type="ECO:0000313" key="1">
    <source>
        <dbReference type="EMBL" id="STO22921.1"/>
    </source>
</evidence>
<dbReference type="STRING" id="1094715.GCA_000236165_03009"/>
<reference evidence="1 2" key="1">
    <citation type="submission" date="2018-06" db="EMBL/GenBank/DDBJ databases">
        <authorList>
            <consortium name="Pathogen Informatics"/>
            <person name="Doyle S."/>
        </authorList>
    </citation>
    <scope>NUCLEOTIDE SEQUENCE [LARGE SCALE GENOMIC DNA]</scope>
    <source>
        <strain evidence="1 2">NCTC11370</strain>
    </source>
</reference>
<protein>
    <submittedName>
        <fullName evidence="1">Uncharacterized protein</fullName>
    </submittedName>
</protein>
<dbReference type="OrthoDB" id="5644371at2"/>
<sequence length="604" mass="70277">MLTKFETNSKYPQPRLFIRTDNSPSVLCKKFEKYKGSPATHMNLKGLDEGGYTDSGYLSTFEYRYGLGLKSVLGYGAFHYVHFIFLNKEIAEVSYLTGGTCGLTHDGEQTLLINKEGSVWEIPYYQQEIPQIFFTQGVEVELGSLNTRSDYEVLLGGNWGDFAEIISVEKKFAHELLKEAPGKNEEEFYQLLVQNKLIPYKAQKNELQQIPFEHRWNAAFEKASLINWWNCVSTDKEQLLVFTQRENYPRPDDFNLLKELQCLHASKNKLEQQYPGMQEYFSQVQEVICKYQALSRIYTMYENEKQAFLRVGLGNILSDTFQQQLNANTVLQLCNELDVYLDNLKNEFKLCLLIRKIASLQLTLAVKESMFPGWTSLGLLLEEKCKKNCANSNHVGNLHELIFFFHQNTLDVKGVLTQLSVRFNAYEYRQHYTMSLPIVSFCNAIQESELPTKELAKWLRDFYIDYAIHFFQSTDDYQKINEYGKLMDVLLDNLKNLHDSMIKLVNGKKLEKTLKHNFLREIQNNIMFTLMHFKKVKESDPHAAGQEVLDKIKKLSRWATVISTGKYNSIYSTSARMFYEPFNNQKRIVLLDQLEPPSQKSKIQ</sequence>
<gene>
    <name evidence="1" type="ORF">NCTC11370_03023</name>
</gene>
<organism evidence="1 2">
    <name type="scientific">Fluoribacter dumoffii</name>
    <dbReference type="NCBI Taxonomy" id="463"/>
    <lineage>
        <taxon>Bacteria</taxon>
        <taxon>Pseudomonadati</taxon>
        <taxon>Pseudomonadota</taxon>
        <taxon>Gammaproteobacteria</taxon>
        <taxon>Legionellales</taxon>
        <taxon>Legionellaceae</taxon>
        <taxon>Fluoribacter</taxon>
    </lineage>
</organism>
<evidence type="ECO:0000313" key="2">
    <source>
        <dbReference type="Proteomes" id="UP000254554"/>
    </source>
</evidence>
<proteinExistence type="predicted"/>
<name>A0A377GEJ3_9GAMM</name>